<gene>
    <name evidence="1" type="ORF">PEVE_00003516</name>
</gene>
<dbReference type="EMBL" id="CALNXI010001209">
    <property type="protein sequence ID" value="CAH3160216.1"/>
    <property type="molecule type" value="Genomic_DNA"/>
</dbReference>
<evidence type="ECO:0000313" key="2">
    <source>
        <dbReference type="Proteomes" id="UP001159427"/>
    </source>
</evidence>
<comment type="caution">
    <text evidence="1">The sequence shown here is derived from an EMBL/GenBank/DDBJ whole genome shotgun (WGS) entry which is preliminary data.</text>
</comment>
<reference evidence="1 2" key="1">
    <citation type="submission" date="2022-05" db="EMBL/GenBank/DDBJ databases">
        <authorList>
            <consortium name="Genoscope - CEA"/>
            <person name="William W."/>
        </authorList>
    </citation>
    <scope>NUCLEOTIDE SEQUENCE [LARGE SCALE GENOMIC DNA]</scope>
</reference>
<accession>A0ABN8QAL7</accession>
<keyword evidence="2" id="KW-1185">Reference proteome</keyword>
<organism evidence="1 2">
    <name type="scientific">Porites evermanni</name>
    <dbReference type="NCBI Taxonomy" id="104178"/>
    <lineage>
        <taxon>Eukaryota</taxon>
        <taxon>Metazoa</taxon>
        <taxon>Cnidaria</taxon>
        <taxon>Anthozoa</taxon>
        <taxon>Hexacorallia</taxon>
        <taxon>Scleractinia</taxon>
        <taxon>Fungiina</taxon>
        <taxon>Poritidae</taxon>
        <taxon>Porites</taxon>
    </lineage>
</organism>
<sequence>MNPSVNEIRRRQNPDTFKQEVAWFAKGFRQPKTRLEKSASTIDAFQTMIWDKPGDDILPTFGLTPDELSRLAASGTRGWLANDHVTWVLSELNTMQQDTLLLCPNAVVNITNEMARKRKIFNFGMVKRLVLPLNVGKENGQTFIGTMNKSGNHWVLVVVEIRPFKRILYCDTLAWKPPSNIVDVVNSYISHIPRIGKYDDTHLFLAHQPVATSRFGHMCDWRCRNYPLQTCSDICGVIVLIIAALAALDRPLFQFLIGPSEKNQVSLQRPSQHAHFLRRIIMCWFAESRIEISYVLLHHDWRDNVRTESDHSSCLRRDTSSSTRKKLKLS</sequence>
<dbReference type="SUPFAM" id="SSF54001">
    <property type="entry name" value="Cysteine proteinases"/>
    <property type="match status" value="1"/>
</dbReference>
<evidence type="ECO:0008006" key="3">
    <source>
        <dbReference type="Google" id="ProtNLM"/>
    </source>
</evidence>
<proteinExistence type="predicted"/>
<dbReference type="Gene3D" id="3.40.395.10">
    <property type="entry name" value="Adenoviral Proteinase, Chain A"/>
    <property type="match status" value="1"/>
</dbReference>
<name>A0ABN8QAL7_9CNID</name>
<protein>
    <recommendedName>
        <fullName evidence="3">Ubiquitin-like protease family profile domain-containing protein</fullName>
    </recommendedName>
</protein>
<dbReference type="InterPro" id="IPR038765">
    <property type="entry name" value="Papain-like_cys_pep_sf"/>
</dbReference>
<evidence type="ECO:0000313" key="1">
    <source>
        <dbReference type="EMBL" id="CAH3160216.1"/>
    </source>
</evidence>
<dbReference type="Proteomes" id="UP001159427">
    <property type="component" value="Unassembled WGS sequence"/>
</dbReference>